<organism evidence="1 2">
    <name type="scientific">Kitasatospora gansuensis</name>
    <dbReference type="NCBI Taxonomy" id="258050"/>
    <lineage>
        <taxon>Bacteria</taxon>
        <taxon>Bacillati</taxon>
        <taxon>Actinomycetota</taxon>
        <taxon>Actinomycetes</taxon>
        <taxon>Kitasatosporales</taxon>
        <taxon>Streptomycetaceae</taxon>
        <taxon>Kitasatospora</taxon>
    </lineage>
</organism>
<dbReference type="AlphaFoldDB" id="A0A7W7SFM0"/>
<reference evidence="1 2" key="1">
    <citation type="submission" date="2020-08" db="EMBL/GenBank/DDBJ databases">
        <title>Sequencing the genomes of 1000 actinobacteria strains.</title>
        <authorList>
            <person name="Klenk H.-P."/>
        </authorList>
    </citation>
    <scope>NUCLEOTIDE SEQUENCE [LARGE SCALE GENOMIC DNA]</scope>
    <source>
        <strain evidence="1 2">DSM 44786</strain>
    </source>
</reference>
<name>A0A7W7SFM0_9ACTN</name>
<dbReference type="RefSeq" id="WP_184919972.1">
    <property type="nucleotide sequence ID" value="NZ_JACHJR010000001.1"/>
</dbReference>
<comment type="caution">
    <text evidence="1">The sequence shown here is derived from an EMBL/GenBank/DDBJ whole genome shotgun (WGS) entry which is preliminary data.</text>
</comment>
<dbReference type="Proteomes" id="UP000573327">
    <property type="component" value="Unassembled WGS sequence"/>
</dbReference>
<protein>
    <submittedName>
        <fullName evidence="1">Uncharacterized protein</fullName>
    </submittedName>
</protein>
<evidence type="ECO:0000313" key="1">
    <source>
        <dbReference type="EMBL" id="MBB4949554.1"/>
    </source>
</evidence>
<accession>A0A7W7SFM0</accession>
<dbReference type="EMBL" id="JACHJR010000001">
    <property type="protein sequence ID" value="MBB4949554.1"/>
    <property type="molecule type" value="Genomic_DNA"/>
</dbReference>
<evidence type="ECO:0000313" key="2">
    <source>
        <dbReference type="Proteomes" id="UP000573327"/>
    </source>
</evidence>
<proteinExistence type="predicted"/>
<gene>
    <name evidence="1" type="ORF">F4556_005089</name>
</gene>
<sequence length="99" mass="10691">MYAQLAENTATFIHNPGVQARAVLNSVFVDVTPDDDRTVKIAFTPSGQPGEVRMDLTLLDARKAHLDTVTGTFLAGGHIPGSAHKALYEAIEVWYPPVS</sequence>
<keyword evidence="2" id="KW-1185">Reference proteome</keyword>